<dbReference type="Proteomes" id="UP000285138">
    <property type="component" value="Unassembled WGS sequence"/>
</dbReference>
<comment type="caution">
    <text evidence="2">The sequence shown here is derived from an EMBL/GenBank/DDBJ whole genome shotgun (WGS) entry which is preliminary data.</text>
</comment>
<sequence>MRRPISKEFIISEIKKLQLCLMEFHMGDLEAVDIKQEEVKELLWDLEKAKEKLMTEEENLGNKRILEGLLN</sequence>
<evidence type="ECO:0000256" key="1">
    <source>
        <dbReference type="SAM" id="Coils"/>
    </source>
</evidence>
<feature type="coiled-coil region" evidence="1">
    <location>
        <begin position="32"/>
        <end position="66"/>
    </location>
</feature>
<reference evidence="2 3" key="1">
    <citation type="submission" date="2018-08" db="EMBL/GenBank/DDBJ databases">
        <title>The metabolism and importance of syntrophic acetate oxidation coupled to methane or sulfide production in haloalkaline environments.</title>
        <authorList>
            <person name="Timmers P.H.A."/>
            <person name="Vavourakis C.D."/>
            <person name="Sorokin D.Y."/>
            <person name="Sinninghe Damste J.S."/>
            <person name="Muyzer G."/>
            <person name="Stams A.J.M."/>
            <person name="Plugge C.M."/>
        </authorList>
    </citation>
    <scope>NUCLEOTIDE SEQUENCE [LARGE SCALE GENOMIC DNA]</scope>
    <source>
        <strain evidence="2">MSAO_Bac1</strain>
    </source>
</reference>
<evidence type="ECO:0000313" key="2">
    <source>
        <dbReference type="EMBL" id="RQD73302.1"/>
    </source>
</evidence>
<proteinExistence type="predicted"/>
<dbReference type="EMBL" id="QZAA01000264">
    <property type="protein sequence ID" value="RQD73302.1"/>
    <property type="molecule type" value="Genomic_DNA"/>
</dbReference>
<organism evidence="2 3">
    <name type="scientific">Candidatus Syntrophonatronum acetioxidans</name>
    <dbReference type="NCBI Taxonomy" id="1795816"/>
    <lineage>
        <taxon>Bacteria</taxon>
        <taxon>Bacillati</taxon>
        <taxon>Bacillota</taxon>
        <taxon>Clostridia</taxon>
        <taxon>Eubacteriales</taxon>
        <taxon>Syntrophomonadaceae</taxon>
        <taxon>Candidatus Syntrophonatronum</taxon>
    </lineage>
</organism>
<feature type="non-terminal residue" evidence="2">
    <location>
        <position position="71"/>
    </location>
</feature>
<evidence type="ECO:0000313" key="3">
    <source>
        <dbReference type="Proteomes" id="UP000285138"/>
    </source>
</evidence>
<keyword evidence="1" id="KW-0175">Coiled coil</keyword>
<dbReference type="AlphaFoldDB" id="A0A424YA31"/>
<protein>
    <submittedName>
        <fullName evidence="2">Uncharacterized protein</fullName>
    </submittedName>
</protein>
<name>A0A424YA31_9FIRM</name>
<gene>
    <name evidence="2" type="ORF">D5R97_09605</name>
</gene>
<accession>A0A424YA31</accession>